<dbReference type="RefSeq" id="XP_062713207.1">
    <property type="nucleotide sequence ID" value="XM_062857223.1"/>
</dbReference>
<proteinExistence type="predicted"/>
<accession>A0ABM1YYW8</accession>
<keyword evidence="1" id="KW-0863">Zinc-finger</keyword>
<feature type="region of interest" description="Disordered" evidence="2">
    <location>
        <begin position="271"/>
        <end position="294"/>
    </location>
</feature>
<dbReference type="PROSITE" id="PS50158">
    <property type="entry name" value="ZF_CCHC"/>
    <property type="match status" value="1"/>
</dbReference>
<dbReference type="InterPro" id="IPR001878">
    <property type="entry name" value="Znf_CCHC"/>
</dbReference>
<evidence type="ECO:0000259" key="3">
    <source>
        <dbReference type="PROSITE" id="PS50158"/>
    </source>
</evidence>
<dbReference type="Proteomes" id="UP000069940">
    <property type="component" value="Unassembled WGS sequence"/>
</dbReference>
<dbReference type="SUPFAM" id="SSF57756">
    <property type="entry name" value="Retrovirus zinc finger-like domains"/>
    <property type="match status" value="1"/>
</dbReference>
<dbReference type="GeneID" id="115268323"/>
<dbReference type="InterPro" id="IPR036875">
    <property type="entry name" value="Znf_CCHC_sf"/>
</dbReference>
<organism evidence="4 5">
    <name type="scientific">Aedes albopictus</name>
    <name type="common">Asian tiger mosquito</name>
    <name type="synonym">Stegomyia albopicta</name>
    <dbReference type="NCBI Taxonomy" id="7160"/>
    <lineage>
        <taxon>Eukaryota</taxon>
        <taxon>Metazoa</taxon>
        <taxon>Ecdysozoa</taxon>
        <taxon>Arthropoda</taxon>
        <taxon>Hexapoda</taxon>
        <taxon>Insecta</taxon>
        <taxon>Pterygota</taxon>
        <taxon>Neoptera</taxon>
        <taxon>Endopterygota</taxon>
        <taxon>Diptera</taxon>
        <taxon>Nematocera</taxon>
        <taxon>Culicoidea</taxon>
        <taxon>Culicidae</taxon>
        <taxon>Culicinae</taxon>
        <taxon>Aedini</taxon>
        <taxon>Aedes</taxon>
        <taxon>Stegomyia</taxon>
    </lineage>
</organism>
<dbReference type="Gene3D" id="4.10.60.10">
    <property type="entry name" value="Zinc finger, CCHC-type"/>
    <property type="match status" value="1"/>
</dbReference>
<dbReference type="EnsemblMetazoa" id="AALFPA23_013361.R19351">
    <property type="protein sequence ID" value="AALFPA23_013361.P19351"/>
    <property type="gene ID" value="AALFPA23_013361"/>
</dbReference>
<sequence>MEWYKIKACYLDESELNYELLLRDYSTRGSLEERRRDLRAVLRDPESERLVRVTEHMMIDDLCTVPRKLKEIADILYQGSDPSCLSRLVHYHQRIRRYQPRTRRQQEDVQYLLDLISRITMHYYGLNYDDALRSAPVAESTVQVQLPEGNGSGAPLNMAVGSQPVPHSFSEQQMNSQHYQESPILRTWNDTEGAVGGNADTAENATDVIPALVENLLNFRNQEQGHATGAIPRQMRLPSLPTAPLLQEEDQAVGNSQNNRDFERRVASEHIEFRRTESQRGSPATFEPPRIDVSPSVPNPFGTILASRTVPVNEKVKNSDYVHVSEITTYVEKCFDQLLRQRFPGLAGDPTVDSLSNNLSGMNLQSRGPLPRAMSIPSDHPNRVGRFPDPSPPLQMSGNAMGHRSTPVPDPGAWNPVNPTGQPRNDFRSSAPSGIGNVTFAPMNQMNSGRLSTGGYPRRLPHQQCSIIEKWPKFSGDTNTVPVTDFLRQIDILCRSYDITKQELRMHAHLLFKDSAYVWYTTYEEKFTSWEMLESYLKMRYDNPNRDRIIREEMRARKQRPTELFSAYLTEMEMLAQRMMKKMTEAEKFEVIVENMKQSYKRRLALEPIHSIEHLAQLCFKFDALESNLYTISGHSRPVIHQLDCHEDSDDGQHEIEEAEELNAIKARFNKKIPTIKPTMGENQDKIKQLICWNCQGVGHMWRECDRRKTIFCHICGLSDTTAYRCPNKHELGQRDELPKND</sequence>
<protein>
    <recommendedName>
        <fullName evidence="3">CCHC-type domain-containing protein</fullName>
    </recommendedName>
</protein>
<keyword evidence="5" id="KW-1185">Reference proteome</keyword>
<dbReference type="InterPro" id="IPR005162">
    <property type="entry name" value="Retrotrans_gag_dom"/>
</dbReference>
<reference evidence="4" key="2">
    <citation type="submission" date="2025-05" db="UniProtKB">
        <authorList>
            <consortium name="EnsemblMetazoa"/>
        </authorList>
    </citation>
    <scope>IDENTIFICATION</scope>
    <source>
        <strain evidence="4">Foshan</strain>
    </source>
</reference>
<keyword evidence="1" id="KW-0862">Zinc</keyword>
<evidence type="ECO:0000256" key="1">
    <source>
        <dbReference type="PROSITE-ProRule" id="PRU00047"/>
    </source>
</evidence>
<evidence type="ECO:0000256" key="2">
    <source>
        <dbReference type="SAM" id="MobiDB-lite"/>
    </source>
</evidence>
<evidence type="ECO:0000313" key="5">
    <source>
        <dbReference type="Proteomes" id="UP000069940"/>
    </source>
</evidence>
<keyword evidence="1" id="KW-0479">Metal-binding</keyword>
<dbReference type="Pfam" id="PF03732">
    <property type="entry name" value="Retrotrans_gag"/>
    <property type="match status" value="1"/>
</dbReference>
<reference evidence="5" key="1">
    <citation type="journal article" date="2015" name="Proc. Natl. Acad. Sci. U.S.A.">
        <title>Genome sequence of the Asian Tiger mosquito, Aedes albopictus, reveals insights into its biology, genetics, and evolution.</title>
        <authorList>
            <person name="Chen X.G."/>
            <person name="Jiang X."/>
            <person name="Gu J."/>
            <person name="Xu M."/>
            <person name="Wu Y."/>
            <person name="Deng Y."/>
            <person name="Zhang C."/>
            <person name="Bonizzoni M."/>
            <person name="Dermauw W."/>
            <person name="Vontas J."/>
            <person name="Armbruster P."/>
            <person name="Huang X."/>
            <person name="Yang Y."/>
            <person name="Zhang H."/>
            <person name="He W."/>
            <person name="Peng H."/>
            <person name="Liu Y."/>
            <person name="Wu K."/>
            <person name="Chen J."/>
            <person name="Lirakis M."/>
            <person name="Topalis P."/>
            <person name="Van Leeuwen T."/>
            <person name="Hall A.B."/>
            <person name="Jiang X."/>
            <person name="Thorpe C."/>
            <person name="Mueller R.L."/>
            <person name="Sun C."/>
            <person name="Waterhouse R.M."/>
            <person name="Yan G."/>
            <person name="Tu Z.J."/>
            <person name="Fang X."/>
            <person name="James A.A."/>
        </authorList>
    </citation>
    <scope>NUCLEOTIDE SEQUENCE [LARGE SCALE GENOMIC DNA]</scope>
    <source>
        <strain evidence="5">Foshan</strain>
    </source>
</reference>
<evidence type="ECO:0000313" key="4">
    <source>
        <dbReference type="EnsemblMetazoa" id="AALFPA23_013361.P19351"/>
    </source>
</evidence>
<name>A0ABM1YYW8_AEDAL</name>
<feature type="domain" description="CCHC-type" evidence="3">
    <location>
        <begin position="692"/>
        <end position="705"/>
    </location>
</feature>